<dbReference type="CDD" id="cd16352">
    <property type="entry name" value="CheD"/>
    <property type="match status" value="1"/>
</dbReference>
<dbReference type="EC" id="3.5.1.44" evidence="1"/>
<dbReference type="PANTHER" id="PTHR35147">
    <property type="entry name" value="CHEMORECEPTOR GLUTAMINE DEAMIDASE CHED-RELATED"/>
    <property type="match status" value="1"/>
</dbReference>
<keyword evidence="3" id="KW-1185">Reference proteome</keyword>
<dbReference type="PANTHER" id="PTHR35147:SF2">
    <property type="entry name" value="CHEMORECEPTOR GLUTAMINE DEAMIDASE CHED-RELATED"/>
    <property type="match status" value="1"/>
</dbReference>
<dbReference type="HAMAP" id="MF_01440">
    <property type="entry name" value="CheD"/>
    <property type="match status" value="1"/>
</dbReference>
<keyword evidence="1" id="KW-0145">Chemotaxis</keyword>
<protein>
    <recommendedName>
        <fullName evidence="1">Probable chemoreceptor glutamine deamidase CheD</fullName>
        <ecNumber evidence="1">3.5.1.44</ecNumber>
    </recommendedName>
</protein>
<reference evidence="2 3" key="1">
    <citation type="submission" date="2021-06" db="EMBL/GenBank/DDBJ databases">
        <title>Gemonas diversity in paddy soil.</title>
        <authorList>
            <person name="Liu G."/>
        </authorList>
    </citation>
    <scope>NUCLEOTIDE SEQUENCE [LARGE SCALE GENOMIC DNA]</scope>
    <source>
        <strain evidence="2 3">RG29</strain>
    </source>
</reference>
<dbReference type="InterPro" id="IPR005659">
    <property type="entry name" value="Chemorcpt_Glu_NH3ase_CheD"/>
</dbReference>
<name>A0ABX8JN19_9BACT</name>
<evidence type="ECO:0000256" key="1">
    <source>
        <dbReference type="HAMAP-Rule" id="MF_01440"/>
    </source>
</evidence>
<comment type="function">
    <text evidence="1">Probably deamidates glutamine residues to glutamate on methyl-accepting chemotaxis receptors (MCPs), playing an important role in chemotaxis.</text>
</comment>
<sequence>MGRSSYYDPEFETVAVKIVAGEFFATGEDVAISTLLGSCVAVCLYDIELGIGGMNHFMLPELAGEGGTEFCSGACDLNSKSCARYGSCAMRRLLQQLELLGANRKRLAAKIFGAGRVMDSSTDIGGHNAAFAVDYLKKHGIPIIASDLGECCPRKVMFFPKTGRALVKRMRALRAGRH</sequence>
<dbReference type="EMBL" id="CP076724">
    <property type="protein sequence ID" value="QWV99769.1"/>
    <property type="molecule type" value="Genomic_DNA"/>
</dbReference>
<dbReference type="Pfam" id="PF03975">
    <property type="entry name" value="CheD"/>
    <property type="match status" value="1"/>
</dbReference>
<keyword evidence="1" id="KW-0378">Hydrolase</keyword>
<organism evidence="2 3">
    <name type="scientific">Geomonas diazotrophica</name>
    <dbReference type="NCBI Taxonomy" id="2843197"/>
    <lineage>
        <taxon>Bacteria</taxon>
        <taxon>Pseudomonadati</taxon>
        <taxon>Thermodesulfobacteriota</taxon>
        <taxon>Desulfuromonadia</taxon>
        <taxon>Geobacterales</taxon>
        <taxon>Geobacteraceae</taxon>
        <taxon>Geomonas</taxon>
    </lineage>
</organism>
<comment type="similarity">
    <text evidence="1">Belongs to the CheD family.</text>
</comment>
<proteinExistence type="inferred from homology"/>
<comment type="catalytic activity">
    <reaction evidence="1">
        <text>L-glutaminyl-[protein] + H2O = L-glutamyl-[protein] + NH4(+)</text>
        <dbReference type="Rhea" id="RHEA:16441"/>
        <dbReference type="Rhea" id="RHEA-COMP:10207"/>
        <dbReference type="Rhea" id="RHEA-COMP:10208"/>
        <dbReference type="ChEBI" id="CHEBI:15377"/>
        <dbReference type="ChEBI" id="CHEBI:28938"/>
        <dbReference type="ChEBI" id="CHEBI:29973"/>
        <dbReference type="ChEBI" id="CHEBI:30011"/>
        <dbReference type="EC" id="3.5.1.44"/>
    </reaction>
</comment>
<dbReference type="GO" id="GO:0016301">
    <property type="term" value="F:kinase activity"/>
    <property type="evidence" value="ECO:0007669"/>
    <property type="project" value="UniProtKB-KW"/>
</dbReference>
<dbReference type="Proteomes" id="UP000683493">
    <property type="component" value="Chromosome"/>
</dbReference>
<keyword evidence="2" id="KW-0808">Transferase</keyword>
<keyword evidence="2" id="KW-0418">Kinase</keyword>
<gene>
    <name evidence="1" type="primary">cheD</name>
    <name evidence="2" type="ORF">KP005_14420</name>
</gene>
<evidence type="ECO:0000313" key="3">
    <source>
        <dbReference type="Proteomes" id="UP000683493"/>
    </source>
</evidence>
<evidence type="ECO:0000313" key="2">
    <source>
        <dbReference type="EMBL" id="QWV99769.1"/>
    </source>
</evidence>
<accession>A0ABX8JN19</accession>